<reference evidence="1 2" key="1">
    <citation type="submission" date="2023-03" db="EMBL/GenBank/DDBJ databases">
        <title>Paludisphaera mucosa sp. nov. a novel planctomycete from northern fen.</title>
        <authorList>
            <person name="Ivanova A."/>
        </authorList>
    </citation>
    <scope>NUCLEOTIDE SEQUENCE [LARGE SCALE GENOMIC DNA]</scope>
    <source>
        <strain evidence="1 2">Pla2</strain>
    </source>
</reference>
<sequence length="105" mass="11525">MMTDVDEATRTDWVQSVLFDRGYLSRIRGEAIKVYLVVIEAVGGEPDRSVTISLNQLTARTRLSTPTVIDSLVQLEKLGLVVSTTGPRGKVKTYYVADPPALEAD</sequence>
<dbReference type="InterPro" id="IPR036390">
    <property type="entry name" value="WH_DNA-bd_sf"/>
</dbReference>
<keyword evidence="2" id="KW-1185">Reference proteome</keyword>
<dbReference type="EMBL" id="JARRAG010000002">
    <property type="protein sequence ID" value="MDG3004827.1"/>
    <property type="molecule type" value="Genomic_DNA"/>
</dbReference>
<protein>
    <submittedName>
        <fullName evidence="1">Uncharacterized protein</fullName>
    </submittedName>
</protein>
<dbReference type="SUPFAM" id="SSF46785">
    <property type="entry name" value="Winged helix' DNA-binding domain"/>
    <property type="match status" value="1"/>
</dbReference>
<organism evidence="1 2">
    <name type="scientific">Paludisphaera mucosa</name>
    <dbReference type="NCBI Taxonomy" id="3030827"/>
    <lineage>
        <taxon>Bacteria</taxon>
        <taxon>Pseudomonadati</taxon>
        <taxon>Planctomycetota</taxon>
        <taxon>Planctomycetia</taxon>
        <taxon>Isosphaerales</taxon>
        <taxon>Isosphaeraceae</taxon>
        <taxon>Paludisphaera</taxon>
    </lineage>
</organism>
<dbReference type="Proteomes" id="UP001216907">
    <property type="component" value="Unassembled WGS sequence"/>
</dbReference>
<evidence type="ECO:0000313" key="1">
    <source>
        <dbReference type="EMBL" id="MDG3004827.1"/>
    </source>
</evidence>
<evidence type="ECO:0000313" key="2">
    <source>
        <dbReference type="Proteomes" id="UP001216907"/>
    </source>
</evidence>
<dbReference type="RefSeq" id="WP_277861179.1">
    <property type="nucleotide sequence ID" value="NZ_JARRAG010000002.1"/>
</dbReference>
<comment type="caution">
    <text evidence="1">The sequence shown here is derived from an EMBL/GenBank/DDBJ whole genome shotgun (WGS) entry which is preliminary data.</text>
</comment>
<accession>A0ABT6FB78</accession>
<name>A0ABT6FB78_9BACT</name>
<gene>
    <name evidence="1" type="ORF">PZE19_13660</name>
</gene>
<proteinExistence type="predicted"/>